<evidence type="ECO:0000256" key="1">
    <source>
        <dbReference type="ARBA" id="ARBA00022741"/>
    </source>
</evidence>
<evidence type="ECO:0000313" key="7">
    <source>
        <dbReference type="Proteomes" id="UP000182347"/>
    </source>
</evidence>
<dbReference type="Pfam" id="PF00271">
    <property type="entry name" value="Helicase_C"/>
    <property type="match status" value="1"/>
</dbReference>
<dbReference type="GO" id="GO:0006310">
    <property type="term" value="P:DNA recombination"/>
    <property type="evidence" value="ECO:0007669"/>
    <property type="project" value="TreeGrafter"/>
</dbReference>
<reference evidence="7" key="1">
    <citation type="submission" date="2016-10" db="EMBL/GenBank/DDBJ databases">
        <authorList>
            <person name="Varghese N."/>
            <person name="Submissions S."/>
        </authorList>
    </citation>
    <scope>NUCLEOTIDE SEQUENCE [LARGE SCALE GENOMIC DNA]</scope>
    <source>
        <strain evidence="7">CGMCC 1.6199</strain>
    </source>
</reference>
<evidence type="ECO:0000256" key="3">
    <source>
        <dbReference type="ARBA" id="ARBA00023125"/>
    </source>
</evidence>
<dbReference type="EMBL" id="FNHF01000002">
    <property type="protein sequence ID" value="SDM21126.1"/>
    <property type="molecule type" value="Genomic_DNA"/>
</dbReference>
<proteinExistence type="predicted"/>
<sequence length="446" mass="50063">MLREEIQIKDAVWNELNEIGMFRAVEAIESYWWGWRCRRCGNKLRRKFADIPCARCNQTHVYCRNCVEMGRVLECQPLYVWTGPHPTWPVRGKACGWDGELTAAQQQASNRIREVMEAGVGELLTWAVCGAGKTEMLFAGIGRSLEAGKRVCLATPRADVVRELLPRFRHAFPDTSISGLYGGSEKKAADGQLVLATTHQLLRFARAFDVMVIDEIDAFPYHEDPSLPFAASRAAKSASARIYLTATPRKKQRRRLEHGQLDSVFVPIRFHGRPLPVPRLILSSHMKKSLQNNMPPVAFFNWLKRRHHPERQLLLFVPYVELAGNMEKAIGPLLRDKLGDTVIASVHAADEEREAKVQQFRNQELQVLITTTILERGVTFPSVDVVVLDAGHAVFDEAALVQIAGRAGRSPDDPEGEVLFFHAGKTKAMVAAVRSINAMNNRAVKI</sequence>
<dbReference type="PROSITE" id="PS51192">
    <property type="entry name" value="HELICASE_ATP_BIND_1"/>
    <property type="match status" value="1"/>
</dbReference>
<dbReference type="GO" id="GO:0006270">
    <property type="term" value="P:DNA replication initiation"/>
    <property type="evidence" value="ECO:0007669"/>
    <property type="project" value="TreeGrafter"/>
</dbReference>
<dbReference type="GO" id="GO:0006302">
    <property type="term" value="P:double-strand break repair"/>
    <property type="evidence" value="ECO:0007669"/>
    <property type="project" value="TreeGrafter"/>
</dbReference>
<dbReference type="Pfam" id="PF04851">
    <property type="entry name" value="ResIII"/>
    <property type="match status" value="1"/>
</dbReference>
<evidence type="ECO:0000256" key="2">
    <source>
        <dbReference type="ARBA" id="ARBA00022840"/>
    </source>
</evidence>
<evidence type="ECO:0000259" key="5">
    <source>
        <dbReference type="PROSITE" id="PS51194"/>
    </source>
</evidence>
<dbReference type="Gene3D" id="3.40.50.300">
    <property type="entry name" value="P-loop containing nucleotide triphosphate hydrolases"/>
    <property type="match status" value="2"/>
</dbReference>
<dbReference type="GO" id="GO:0003677">
    <property type="term" value="F:DNA binding"/>
    <property type="evidence" value="ECO:0007669"/>
    <property type="project" value="UniProtKB-KW"/>
</dbReference>
<dbReference type="Proteomes" id="UP000182347">
    <property type="component" value="Unassembled WGS sequence"/>
</dbReference>
<dbReference type="PROSITE" id="PS51194">
    <property type="entry name" value="HELICASE_CTER"/>
    <property type="match status" value="1"/>
</dbReference>
<dbReference type="GO" id="GO:0043138">
    <property type="term" value="F:3'-5' DNA helicase activity"/>
    <property type="evidence" value="ECO:0007669"/>
    <property type="project" value="TreeGrafter"/>
</dbReference>
<name>A0A1G9RCY7_9BACI</name>
<dbReference type="GO" id="GO:0005524">
    <property type="term" value="F:ATP binding"/>
    <property type="evidence" value="ECO:0007669"/>
    <property type="project" value="UniProtKB-KW"/>
</dbReference>
<keyword evidence="2" id="KW-0067">ATP-binding</keyword>
<dbReference type="AlphaFoldDB" id="A0A1G9RCY7"/>
<dbReference type="SMART" id="SM00487">
    <property type="entry name" value="DEXDc"/>
    <property type="match status" value="1"/>
</dbReference>
<dbReference type="STRING" id="482461.SAMN05216244_1935"/>
<organism evidence="6 7">
    <name type="scientific">Sediminibacillus halophilus</name>
    <dbReference type="NCBI Taxonomy" id="482461"/>
    <lineage>
        <taxon>Bacteria</taxon>
        <taxon>Bacillati</taxon>
        <taxon>Bacillota</taxon>
        <taxon>Bacilli</taxon>
        <taxon>Bacillales</taxon>
        <taxon>Bacillaceae</taxon>
        <taxon>Sediminibacillus</taxon>
    </lineage>
</organism>
<dbReference type="PANTHER" id="PTHR30580">
    <property type="entry name" value="PRIMOSOMAL PROTEIN N"/>
    <property type="match status" value="1"/>
</dbReference>
<dbReference type="InterPro" id="IPR014001">
    <property type="entry name" value="Helicase_ATP-bd"/>
</dbReference>
<keyword evidence="7" id="KW-1185">Reference proteome</keyword>
<dbReference type="GO" id="GO:0016787">
    <property type="term" value="F:hydrolase activity"/>
    <property type="evidence" value="ECO:0007669"/>
    <property type="project" value="InterPro"/>
</dbReference>
<dbReference type="InterPro" id="IPR001650">
    <property type="entry name" value="Helicase_C-like"/>
</dbReference>
<keyword evidence="1" id="KW-0547">Nucleotide-binding</keyword>
<gene>
    <name evidence="6" type="ORF">SAMN05216244_1935</name>
</gene>
<keyword evidence="3" id="KW-0238">DNA-binding</keyword>
<protein>
    <submittedName>
        <fullName evidence="6">Competence protein ComFA</fullName>
    </submittedName>
</protein>
<dbReference type="SUPFAM" id="SSF52540">
    <property type="entry name" value="P-loop containing nucleoside triphosphate hydrolases"/>
    <property type="match status" value="1"/>
</dbReference>
<evidence type="ECO:0000259" key="4">
    <source>
        <dbReference type="PROSITE" id="PS51192"/>
    </source>
</evidence>
<dbReference type="PANTHER" id="PTHR30580:SF1">
    <property type="entry name" value="COMF OPERON PROTEIN 1"/>
    <property type="match status" value="1"/>
</dbReference>
<accession>A0A1G9RCY7</accession>
<evidence type="ECO:0000313" key="6">
    <source>
        <dbReference type="EMBL" id="SDM21126.1"/>
    </source>
</evidence>
<feature type="domain" description="Helicase C-terminal" evidence="5">
    <location>
        <begin position="295"/>
        <end position="446"/>
    </location>
</feature>
<feature type="domain" description="Helicase ATP-binding" evidence="4">
    <location>
        <begin position="114"/>
        <end position="266"/>
    </location>
</feature>
<dbReference type="InterPro" id="IPR027417">
    <property type="entry name" value="P-loop_NTPase"/>
</dbReference>
<dbReference type="InterPro" id="IPR006935">
    <property type="entry name" value="Helicase/UvrB_N"/>
</dbReference>
<dbReference type="SMART" id="SM00490">
    <property type="entry name" value="HELICc"/>
    <property type="match status" value="1"/>
</dbReference>